<dbReference type="AlphaFoldDB" id="M2LPB9"/>
<keyword evidence="1" id="KW-0812">Transmembrane</keyword>
<feature type="transmembrane region" description="Helical" evidence="1">
    <location>
        <begin position="216"/>
        <end position="238"/>
    </location>
</feature>
<keyword evidence="1" id="KW-0472">Membrane</keyword>
<dbReference type="eggNOG" id="ENOG502RYAK">
    <property type="taxonomic scope" value="Eukaryota"/>
</dbReference>
<dbReference type="Proteomes" id="UP000011761">
    <property type="component" value="Unassembled WGS sequence"/>
</dbReference>
<keyword evidence="1" id="KW-1133">Transmembrane helix</keyword>
<gene>
    <name evidence="2" type="ORF">BAUCODRAFT_69340</name>
</gene>
<feature type="transmembrane region" description="Helical" evidence="1">
    <location>
        <begin position="434"/>
        <end position="455"/>
    </location>
</feature>
<dbReference type="EMBL" id="KB445555">
    <property type="protein sequence ID" value="EMC96232.1"/>
    <property type="molecule type" value="Genomic_DNA"/>
</dbReference>
<protein>
    <submittedName>
        <fullName evidence="2">Uncharacterized protein</fullName>
    </submittedName>
</protein>
<dbReference type="OMA" id="WHYGVAH"/>
<organism evidence="2 3">
    <name type="scientific">Baudoinia panamericana (strain UAMH 10762)</name>
    <name type="common">Angels' share fungus</name>
    <name type="synonym">Baudoinia compniacensis (strain UAMH 10762)</name>
    <dbReference type="NCBI Taxonomy" id="717646"/>
    <lineage>
        <taxon>Eukaryota</taxon>
        <taxon>Fungi</taxon>
        <taxon>Dikarya</taxon>
        <taxon>Ascomycota</taxon>
        <taxon>Pezizomycotina</taxon>
        <taxon>Dothideomycetes</taxon>
        <taxon>Dothideomycetidae</taxon>
        <taxon>Mycosphaerellales</taxon>
        <taxon>Teratosphaeriaceae</taxon>
        <taxon>Baudoinia</taxon>
    </lineage>
</organism>
<feature type="transmembrane region" description="Helical" evidence="1">
    <location>
        <begin position="250"/>
        <end position="269"/>
    </location>
</feature>
<dbReference type="HOGENOM" id="CLU_014763_0_0_1"/>
<evidence type="ECO:0000313" key="3">
    <source>
        <dbReference type="Proteomes" id="UP000011761"/>
    </source>
</evidence>
<dbReference type="GeneID" id="19116518"/>
<reference evidence="2 3" key="1">
    <citation type="journal article" date="2012" name="PLoS Pathog.">
        <title>Diverse lifestyles and strategies of plant pathogenesis encoded in the genomes of eighteen Dothideomycetes fungi.</title>
        <authorList>
            <person name="Ohm R.A."/>
            <person name="Feau N."/>
            <person name="Henrissat B."/>
            <person name="Schoch C.L."/>
            <person name="Horwitz B.A."/>
            <person name="Barry K.W."/>
            <person name="Condon B.J."/>
            <person name="Copeland A.C."/>
            <person name="Dhillon B."/>
            <person name="Glaser F."/>
            <person name="Hesse C.N."/>
            <person name="Kosti I."/>
            <person name="LaButti K."/>
            <person name="Lindquist E.A."/>
            <person name="Lucas S."/>
            <person name="Salamov A.A."/>
            <person name="Bradshaw R.E."/>
            <person name="Ciuffetti L."/>
            <person name="Hamelin R.C."/>
            <person name="Kema G.H.J."/>
            <person name="Lawrence C."/>
            <person name="Scott J.A."/>
            <person name="Spatafora J.W."/>
            <person name="Turgeon B.G."/>
            <person name="de Wit P.J.G.M."/>
            <person name="Zhong S."/>
            <person name="Goodwin S.B."/>
            <person name="Grigoriev I.V."/>
        </authorList>
    </citation>
    <scope>NUCLEOTIDE SEQUENCE [LARGE SCALE GENOMIC DNA]</scope>
    <source>
        <strain evidence="2 3">UAMH 10762</strain>
    </source>
</reference>
<sequence length="732" mass="83000">MGYTNFTECALRYSPLNESMQELYSWQGPVRLIPKDPSTQITTAACKILCGTGSDYYTWAQASGTITTWVLPIMGVILQAPFESNAFWETVWSLARWIGSPIASLSYILWNIKVSGKCALMADMAAPYDSFDEDRRSNFQSMRDSLYLLATLNQYSIAPEVLYTNKHNSKPAEGLLRVVLFSKDLRLLKRRRPPDELNAMRQKIAQQLRDTRRKGVVPVFLSTLWFLFAMAISIQSSFGYVGSNATAHDLALGCLLAWLPILILCGIIDRNPVSADDIRKKINRLIDHVRKSLMDEQVRRLFAETIDAAEERAQVERRINDLGEQCAIMGNVPFFEGFAGQARVRWHYGAAHPILCDIDDCYISAHGRHWLRDETRARMFLVLGSRRGGLDWLDYRELAQVSTAVFYVLGTTFGAWVLSFYTPTVGLGCRSGSYIVFIVIASALLVFEIVLWWYFDAKKHVVRKLKSMSTQEKWDWFFFRPTEAGNTVYLLYRTLAQTFGSDNTCDCMSSNWAPGGGYMDFNQWNTSNSPYVMRYWIIGTTIAVTVMGIAMIHICLEWCLQSHLSTSDARNAAFGLQRVRLFRRYTFPLRWVCYRIGDLTHTTECGLATLFKRWGVFNPDYTVRPVGLRWAKDSRPPMLPKLLQRHKDALPSSIAARDRSLSVTSLMVAGRKDRLSRAGSFPLAYARPARTSDETADIHPASPVTLRGFFGRRLSSVDESNLSPLGTPLPPV</sequence>
<evidence type="ECO:0000256" key="1">
    <source>
        <dbReference type="SAM" id="Phobius"/>
    </source>
</evidence>
<accession>M2LPB9</accession>
<keyword evidence="3" id="KW-1185">Reference proteome</keyword>
<dbReference type="OrthoDB" id="5392263at2759"/>
<evidence type="ECO:0000313" key="2">
    <source>
        <dbReference type="EMBL" id="EMC96232.1"/>
    </source>
</evidence>
<name>M2LPB9_BAUPA</name>
<dbReference type="RefSeq" id="XP_007676241.1">
    <property type="nucleotide sequence ID" value="XM_007678051.1"/>
</dbReference>
<feature type="transmembrane region" description="Helical" evidence="1">
    <location>
        <begin position="404"/>
        <end position="422"/>
    </location>
</feature>
<proteinExistence type="predicted"/>
<dbReference type="KEGG" id="bcom:BAUCODRAFT_69340"/>
<feature type="transmembrane region" description="Helical" evidence="1">
    <location>
        <begin position="535"/>
        <end position="554"/>
    </location>
</feature>